<evidence type="ECO:0000313" key="6">
    <source>
        <dbReference type="EMBL" id="CAK0842033.1"/>
    </source>
</evidence>
<accession>A0ABN9TA79</accession>
<comment type="similarity">
    <text evidence="1">Belongs to the DeSI family.</text>
</comment>
<comment type="caution">
    <text evidence="6">The sequence shown here is derived from an EMBL/GenBank/DDBJ whole genome shotgun (WGS) entry which is preliminary data.</text>
</comment>
<keyword evidence="7" id="KW-1185">Reference proteome</keyword>
<protein>
    <submittedName>
        <fullName evidence="6">Uncharacterized protein</fullName>
    </submittedName>
</protein>
<sequence length="235" mass="25593">MSSASSAGGSCGACRLGCGRPVAPGLTRSGKQFDTCCRPCAKGQGHDAACDFRVNVKGDWEIKLAGEWKLVGIAERSFMEGLERRGESSGTVQLRGQDYEFDLATMSQKNVSTGKRRPLRRVFKPTVECDESVKRADESFLSNSPPEPLEVTMNVYDVSTDFKVQTVNGILCMLGSGAYHVAIEVFGLEWSFGYCEEGTGVFRSAPRACQPTTTGARRSWARCRRPGTTWKSCCG</sequence>
<evidence type="ECO:0000259" key="5">
    <source>
        <dbReference type="PROSITE" id="PS51858"/>
    </source>
</evidence>
<dbReference type="Pfam" id="PF05903">
    <property type="entry name" value="Peptidase_C97"/>
    <property type="match status" value="1"/>
</dbReference>
<feature type="domain" description="WWE" evidence="4">
    <location>
        <begin position="46"/>
        <end position="121"/>
    </location>
</feature>
<dbReference type="Gene3D" id="3.90.1720.30">
    <property type="entry name" value="PPPDE domains"/>
    <property type="match status" value="1"/>
</dbReference>
<organism evidence="6 7">
    <name type="scientific">Prorocentrum cordatum</name>
    <dbReference type="NCBI Taxonomy" id="2364126"/>
    <lineage>
        <taxon>Eukaryota</taxon>
        <taxon>Sar</taxon>
        <taxon>Alveolata</taxon>
        <taxon>Dinophyceae</taxon>
        <taxon>Prorocentrales</taxon>
        <taxon>Prorocentraceae</taxon>
        <taxon>Prorocentrum</taxon>
    </lineage>
</organism>
<dbReference type="Proteomes" id="UP001189429">
    <property type="component" value="Unassembled WGS sequence"/>
</dbReference>
<evidence type="ECO:0000313" key="7">
    <source>
        <dbReference type="Proteomes" id="UP001189429"/>
    </source>
</evidence>
<dbReference type="PROSITE" id="PS50918">
    <property type="entry name" value="WWE"/>
    <property type="match status" value="1"/>
</dbReference>
<name>A0ABN9TA79_9DINO</name>
<evidence type="ECO:0000256" key="1">
    <source>
        <dbReference type="ARBA" id="ARBA00008140"/>
    </source>
</evidence>
<evidence type="ECO:0000256" key="3">
    <source>
        <dbReference type="ARBA" id="ARBA00022801"/>
    </source>
</evidence>
<proteinExistence type="inferred from homology"/>
<reference evidence="6" key="1">
    <citation type="submission" date="2023-10" db="EMBL/GenBank/DDBJ databases">
        <authorList>
            <person name="Chen Y."/>
            <person name="Shah S."/>
            <person name="Dougan E. K."/>
            <person name="Thang M."/>
            <person name="Chan C."/>
        </authorList>
    </citation>
    <scope>NUCLEOTIDE SEQUENCE [LARGE SCALE GENOMIC DNA]</scope>
</reference>
<feature type="domain" description="PPPDE" evidence="5">
    <location>
        <begin position="149"/>
        <end position="235"/>
    </location>
</feature>
<keyword evidence="3" id="KW-0378">Hydrolase</keyword>
<evidence type="ECO:0000256" key="2">
    <source>
        <dbReference type="ARBA" id="ARBA00022670"/>
    </source>
</evidence>
<gene>
    <name evidence="6" type="ORF">PCOR1329_LOCUS37079</name>
</gene>
<dbReference type="PROSITE" id="PS51858">
    <property type="entry name" value="PPPDE"/>
    <property type="match status" value="1"/>
</dbReference>
<dbReference type="InterPro" id="IPR008580">
    <property type="entry name" value="PPPDE_dom"/>
</dbReference>
<dbReference type="Pfam" id="PF02825">
    <property type="entry name" value="WWE"/>
    <property type="match status" value="1"/>
</dbReference>
<dbReference type="Gene3D" id="3.30.720.50">
    <property type="match status" value="1"/>
</dbReference>
<dbReference type="SUPFAM" id="SSF117839">
    <property type="entry name" value="WWE domain"/>
    <property type="match status" value="1"/>
</dbReference>
<dbReference type="PANTHER" id="PTHR12378:SF80">
    <property type="entry name" value="IP06716P-RELATED"/>
    <property type="match status" value="1"/>
</dbReference>
<dbReference type="PANTHER" id="PTHR12378">
    <property type="entry name" value="DESUMOYLATING ISOPEPTIDASE"/>
    <property type="match status" value="1"/>
</dbReference>
<keyword evidence="2" id="KW-0645">Protease</keyword>
<evidence type="ECO:0000259" key="4">
    <source>
        <dbReference type="PROSITE" id="PS50918"/>
    </source>
</evidence>
<dbReference type="EMBL" id="CAUYUJ010014503">
    <property type="protein sequence ID" value="CAK0842033.1"/>
    <property type="molecule type" value="Genomic_DNA"/>
</dbReference>
<dbReference type="InterPro" id="IPR037197">
    <property type="entry name" value="WWE_dom_sf"/>
</dbReference>
<dbReference type="InterPro" id="IPR004170">
    <property type="entry name" value="WWE_dom"/>
</dbReference>
<dbReference type="InterPro" id="IPR042266">
    <property type="entry name" value="PPPDE_sf"/>
</dbReference>